<dbReference type="Pfam" id="PF00534">
    <property type="entry name" value="Glycos_transf_1"/>
    <property type="match status" value="1"/>
</dbReference>
<dbReference type="EMBL" id="MFPU01000027">
    <property type="protein sequence ID" value="OGH69697.1"/>
    <property type="molecule type" value="Genomic_DNA"/>
</dbReference>
<accession>A0A1F6MDF4</accession>
<evidence type="ECO:0000259" key="1">
    <source>
        <dbReference type="Pfam" id="PF00534"/>
    </source>
</evidence>
<proteinExistence type="predicted"/>
<evidence type="ECO:0000313" key="3">
    <source>
        <dbReference type="Proteomes" id="UP000177953"/>
    </source>
</evidence>
<dbReference type="SUPFAM" id="SSF48208">
    <property type="entry name" value="Six-hairpin glycosidases"/>
    <property type="match status" value="1"/>
</dbReference>
<protein>
    <recommendedName>
        <fullName evidence="1">Glycosyl transferase family 1 domain-containing protein</fullName>
    </recommendedName>
</protein>
<dbReference type="InterPro" id="IPR001296">
    <property type="entry name" value="Glyco_trans_1"/>
</dbReference>
<dbReference type="AlphaFoldDB" id="A0A1F6MDF4"/>
<gene>
    <name evidence="2" type="ORF">A2754_01840</name>
</gene>
<sequence length="742" mass="85432">MIMVKSETINNILYISTFPPRECGIATFTKDLAQAFDQKYNPVVKSQIIAINEYPTSIYNYDRDVVDQISASELESYVALAKKINKLDEIKIVNIQHEFGLFGGDWGNFLIPFLQVVEKPIITTFHSVLPLSDKKFRDQTNVLRNVVAAIAAKSSSIVVMNRFSQEILEKDYKIPRSKICLIPHGIPQTPFEDSNDFKKIYGLEGKTVLSTFGLLSPNKGIEYAIRALPKVIKKFPDVVYLVLGVTHPNIRKWNGEAYRNFLMKEIEKLGLKDYVKFYNKYLTLEELLNYLKATDIYLAPATDPGQSVSGTISYALGCGRPVISTSSIYAKYIINEENGILVRPKKPGEMEKAIISLLSNPKQVKSMSAGAYELSRRMIWPNVAGEYFRLFKKFSDIHHEERKLPKIKFDHLARLTDKFGILQFAKYSKPLTRYGYTMDDNARALIVAAMHYEKSKNPQLLELAKTYLEFSEFMQRSDGTFANYISYQRRRDTSKEEDVQGRSIWALGYVVSCNFMPEEFRSQAEIILKKTFKLPEKFESPRAIAFSIIGLYYYHEATQNKQALKLITALADKQVLLYKNFETREWQWFEGQLTYSNSKLPESLLYAYKATKQKKYLEIGKKTLDFLTKITLKDDMYWPIGQNGWYFKDKARAYFDQQPEDTASMVQTKILAYQITKSKKELDDAFTAFQWFLGKNHLNQVVYDEITGGCNDGIHRNRINLNQGAESTICYLLARLAVEDVM</sequence>
<dbReference type="GO" id="GO:0016757">
    <property type="term" value="F:glycosyltransferase activity"/>
    <property type="evidence" value="ECO:0007669"/>
    <property type="project" value="InterPro"/>
</dbReference>
<dbReference type="PANTHER" id="PTHR12526:SF572">
    <property type="entry name" value="BLL5144 PROTEIN"/>
    <property type="match status" value="1"/>
</dbReference>
<feature type="domain" description="Glycosyl transferase family 1" evidence="1">
    <location>
        <begin position="197"/>
        <end position="373"/>
    </location>
</feature>
<dbReference type="PANTHER" id="PTHR12526">
    <property type="entry name" value="GLYCOSYLTRANSFERASE"/>
    <property type="match status" value="1"/>
</dbReference>
<reference evidence="2 3" key="1">
    <citation type="journal article" date="2016" name="Nat. Commun.">
        <title>Thousands of microbial genomes shed light on interconnected biogeochemical processes in an aquifer system.</title>
        <authorList>
            <person name="Anantharaman K."/>
            <person name="Brown C.T."/>
            <person name="Hug L.A."/>
            <person name="Sharon I."/>
            <person name="Castelle C.J."/>
            <person name="Probst A.J."/>
            <person name="Thomas B.C."/>
            <person name="Singh A."/>
            <person name="Wilkins M.J."/>
            <person name="Karaoz U."/>
            <person name="Brodie E.L."/>
            <person name="Williams K.H."/>
            <person name="Hubbard S.S."/>
            <person name="Banfield J.F."/>
        </authorList>
    </citation>
    <scope>NUCLEOTIDE SEQUENCE [LARGE SCALE GENOMIC DNA]</scope>
</reference>
<comment type="caution">
    <text evidence="2">The sequence shown here is derived from an EMBL/GenBank/DDBJ whole genome shotgun (WGS) entry which is preliminary data.</text>
</comment>
<organism evidence="2 3">
    <name type="scientific">Candidatus Magasanikbacteria bacterium RIFCSPHIGHO2_01_FULL_47_8</name>
    <dbReference type="NCBI Taxonomy" id="1798673"/>
    <lineage>
        <taxon>Bacteria</taxon>
        <taxon>Candidatus Magasanikiibacteriota</taxon>
    </lineage>
</organism>
<dbReference type="Proteomes" id="UP000177953">
    <property type="component" value="Unassembled WGS sequence"/>
</dbReference>
<name>A0A1F6MDF4_9BACT</name>
<dbReference type="Gene3D" id="3.40.50.2000">
    <property type="entry name" value="Glycogen Phosphorylase B"/>
    <property type="match status" value="2"/>
</dbReference>
<dbReference type="InterPro" id="IPR008928">
    <property type="entry name" value="6-hairpin_glycosidase_sf"/>
</dbReference>
<dbReference type="SUPFAM" id="SSF53756">
    <property type="entry name" value="UDP-Glycosyltransferase/glycogen phosphorylase"/>
    <property type="match status" value="1"/>
</dbReference>
<evidence type="ECO:0000313" key="2">
    <source>
        <dbReference type="EMBL" id="OGH69697.1"/>
    </source>
</evidence>
<dbReference type="GO" id="GO:0005975">
    <property type="term" value="P:carbohydrate metabolic process"/>
    <property type="evidence" value="ECO:0007669"/>
    <property type="project" value="InterPro"/>
</dbReference>
<dbReference type="CDD" id="cd03822">
    <property type="entry name" value="GT4_mannosyltransferase-like"/>
    <property type="match status" value="1"/>
</dbReference>